<dbReference type="OrthoDB" id="2502820at2759"/>
<dbReference type="STRING" id="22663.A0A218WQX0"/>
<keyword evidence="4 5" id="KW-0472">Membrane</keyword>
<reference evidence="8" key="1">
    <citation type="journal article" date="2017" name="Plant J.">
        <title>The pomegranate (Punica granatum L.) genome and the genomics of punicalagin biosynthesis.</title>
        <authorList>
            <person name="Qin G."/>
            <person name="Xu C."/>
            <person name="Ming R."/>
            <person name="Tang H."/>
            <person name="Guyot R."/>
            <person name="Kramer E.M."/>
            <person name="Hu Y."/>
            <person name="Yi X."/>
            <person name="Qi Y."/>
            <person name="Xu X."/>
            <person name="Gao Z."/>
            <person name="Pan H."/>
            <person name="Jian J."/>
            <person name="Tian Y."/>
            <person name="Yue Z."/>
            <person name="Xu Y."/>
        </authorList>
    </citation>
    <scope>NUCLEOTIDE SEQUENCE [LARGE SCALE GENOMIC DNA]</scope>
    <source>
        <strain evidence="8">cv. Dabenzi</strain>
    </source>
</reference>
<comment type="caution">
    <text evidence="6">The sequence shown here is derived from an EMBL/GenBank/DDBJ whole genome shotgun (WGS) entry which is preliminary data.</text>
</comment>
<dbReference type="PANTHER" id="PTHR30249:SF0">
    <property type="entry name" value="PLASTIDAL GLYCOLATE_GLYCERATE TRANSLOCATOR 1, CHLOROPLASTIC"/>
    <property type="match status" value="1"/>
</dbReference>
<dbReference type="InterPro" id="IPR007300">
    <property type="entry name" value="CidB/LrgB"/>
</dbReference>
<dbReference type="Proteomes" id="UP000233551">
    <property type="component" value="Unassembled WGS sequence"/>
</dbReference>
<evidence type="ECO:0000313" key="7">
    <source>
        <dbReference type="EMBL" id="PKI63616.1"/>
    </source>
</evidence>
<keyword evidence="3 5" id="KW-1133">Transmembrane helix</keyword>
<evidence type="ECO:0000256" key="5">
    <source>
        <dbReference type="SAM" id="Phobius"/>
    </source>
</evidence>
<keyword evidence="9" id="KW-1185">Reference proteome</keyword>
<protein>
    <submittedName>
        <fullName evidence="6">Uncharacterized protein</fullName>
    </submittedName>
</protein>
<evidence type="ECO:0000256" key="3">
    <source>
        <dbReference type="ARBA" id="ARBA00022989"/>
    </source>
</evidence>
<dbReference type="EMBL" id="MTKT01003389">
    <property type="protein sequence ID" value="OWM75205.1"/>
    <property type="molecule type" value="Genomic_DNA"/>
</dbReference>
<accession>A0A218WQX0</accession>
<organism evidence="6 8">
    <name type="scientific">Punica granatum</name>
    <name type="common">Pomegranate</name>
    <dbReference type="NCBI Taxonomy" id="22663"/>
    <lineage>
        <taxon>Eukaryota</taxon>
        <taxon>Viridiplantae</taxon>
        <taxon>Streptophyta</taxon>
        <taxon>Embryophyta</taxon>
        <taxon>Tracheophyta</taxon>
        <taxon>Spermatophyta</taxon>
        <taxon>Magnoliopsida</taxon>
        <taxon>eudicotyledons</taxon>
        <taxon>Gunneridae</taxon>
        <taxon>Pentapetalae</taxon>
        <taxon>rosids</taxon>
        <taxon>malvids</taxon>
        <taxon>Myrtales</taxon>
        <taxon>Lythraceae</taxon>
        <taxon>Punica</taxon>
    </lineage>
</organism>
<reference evidence="6" key="2">
    <citation type="submission" date="2017-06" db="EMBL/GenBank/DDBJ databases">
        <title>The pomegranate genome and the genomics of punicalagin biosynthesis.</title>
        <authorList>
            <person name="Xu C."/>
        </authorList>
    </citation>
    <scope>NUCLEOTIDE SEQUENCE [LARGE SCALE GENOMIC DNA]</scope>
    <source>
        <tissue evidence="6">Fresh leaf</tissue>
    </source>
</reference>
<dbReference type="AlphaFoldDB" id="A0A218WQX0"/>
<evidence type="ECO:0000256" key="4">
    <source>
        <dbReference type="ARBA" id="ARBA00023136"/>
    </source>
</evidence>
<evidence type="ECO:0000256" key="2">
    <source>
        <dbReference type="ARBA" id="ARBA00022692"/>
    </source>
</evidence>
<feature type="transmembrane region" description="Helical" evidence="5">
    <location>
        <begin position="64"/>
        <end position="89"/>
    </location>
</feature>
<proteinExistence type="predicted"/>
<reference evidence="7 9" key="3">
    <citation type="submission" date="2017-11" db="EMBL/GenBank/DDBJ databases">
        <title>De-novo sequencing of pomegranate (Punica granatum L.) genome.</title>
        <authorList>
            <person name="Akparov Z."/>
            <person name="Amiraslanov A."/>
            <person name="Hajiyeva S."/>
            <person name="Abbasov M."/>
            <person name="Kaur K."/>
            <person name="Hamwieh A."/>
            <person name="Solovyev V."/>
            <person name="Salamov A."/>
            <person name="Braich B."/>
            <person name="Kosarev P."/>
            <person name="Mahmoud A."/>
            <person name="Hajiyev E."/>
            <person name="Babayeva S."/>
            <person name="Izzatullayeva V."/>
            <person name="Mammadov A."/>
            <person name="Mammadov A."/>
            <person name="Sharifova S."/>
            <person name="Ojaghi J."/>
            <person name="Eynullazada K."/>
            <person name="Bayramov B."/>
            <person name="Abdulazimova A."/>
            <person name="Shahmuradov I."/>
        </authorList>
    </citation>
    <scope>NUCLEOTIDE SEQUENCE [LARGE SCALE GENOMIC DNA]</scope>
    <source>
        <strain evidence="7">AG2017</strain>
        <strain evidence="9">cv. AG2017</strain>
        <tissue evidence="7">Leaf</tissue>
    </source>
</reference>
<dbReference type="Proteomes" id="UP000197138">
    <property type="component" value="Unassembled WGS sequence"/>
</dbReference>
<sequence>MGLCTRFLQVGSDEVHSDRIVSVKSAGAEIDGTASAISQKVFWLLHLLVTLGIILAKDKFLKKAFVAAAIKFPSALFGMFCIFSVLVILNSVVPTAAGLMGFFEAALIFIQRWLPLFYVPSLTVLPLAVKDISAASGLKICLIVGSRLEFKLFQNSEVILVVDEFETQRFG</sequence>
<dbReference type="GeneID" id="116187108"/>
<feature type="transmembrane region" description="Helical" evidence="5">
    <location>
        <begin position="41"/>
        <end position="57"/>
    </location>
</feature>
<dbReference type="GO" id="GO:0016020">
    <property type="term" value="C:membrane"/>
    <property type="evidence" value="ECO:0007669"/>
    <property type="project" value="UniProtKB-SubCell"/>
</dbReference>
<comment type="subcellular location">
    <subcellularLocation>
        <location evidence="1">Membrane</location>
        <topology evidence="1">Multi-pass membrane protein</topology>
    </subcellularLocation>
</comment>
<evidence type="ECO:0000313" key="9">
    <source>
        <dbReference type="Proteomes" id="UP000233551"/>
    </source>
</evidence>
<dbReference type="EMBL" id="PGOL01000881">
    <property type="protein sequence ID" value="PKI63616.1"/>
    <property type="molecule type" value="Genomic_DNA"/>
</dbReference>
<evidence type="ECO:0000313" key="6">
    <source>
        <dbReference type="EMBL" id="OWM75205.1"/>
    </source>
</evidence>
<keyword evidence="2 5" id="KW-0812">Transmembrane</keyword>
<evidence type="ECO:0000313" key="8">
    <source>
        <dbReference type="Proteomes" id="UP000197138"/>
    </source>
</evidence>
<dbReference type="PANTHER" id="PTHR30249">
    <property type="entry name" value="PUTATIVE SEROTONIN TRANSPORTER"/>
    <property type="match status" value="1"/>
</dbReference>
<gene>
    <name evidence="6" type="ORF">CDL15_Pgr023726</name>
    <name evidence="7" type="ORF">CRG98_015999</name>
</gene>
<evidence type="ECO:0000256" key="1">
    <source>
        <dbReference type="ARBA" id="ARBA00004141"/>
    </source>
</evidence>
<name>A0A218WQX0_PUNGR</name>